<dbReference type="InterPro" id="IPR022742">
    <property type="entry name" value="Hydrolase_4"/>
</dbReference>
<dbReference type="Proteomes" id="UP000604046">
    <property type="component" value="Unassembled WGS sequence"/>
</dbReference>
<dbReference type="PANTHER" id="PTHR43358:SF4">
    <property type="entry name" value="ALPHA_BETA HYDROLASE FOLD-1 DOMAIN-CONTAINING PROTEIN"/>
    <property type="match status" value="1"/>
</dbReference>
<comment type="caution">
    <text evidence="3">The sequence shown here is derived from an EMBL/GenBank/DDBJ whole genome shotgun (WGS) entry which is preliminary data.</text>
</comment>
<feature type="region of interest" description="Disordered" evidence="1">
    <location>
        <begin position="511"/>
        <end position="570"/>
    </location>
</feature>
<dbReference type="InterPro" id="IPR029058">
    <property type="entry name" value="AB_hydrolase_fold"/>
</dbReference>
<evidence type="ECO:0000313" key="4">
    <source>
        <dbReference type="Proteomes" id="UP000604046"/>
    </source>
</evidence>
<gene>
    <name evidence="3" type="primary">yqkD</name>
    <name evidence="3" type="ORF">SNAT2548_LOCUS2379</name>
</gene>
<evidence type="ECO:0000259" key="2">
    <source>
        <dbReference type="Pfam" id="PF12146"/>
    </source>
</evidence>
<protein>
    <submittedName>
        <fullName evidence="3">YqkD protein</fullName>
    </submittedName>
</protein>
<dbReference type="EMBL" id="CAJNDS010000136">
    <property type="protein sequence ID" value="CAE6968860.1"/>
    <property type="molecule type" value="Genomic_DNA"/>
</dbReference>
<dbReference type="SUPFAM" id="SSF53474">
    <property type="entry name" value="alpha/beta-Hydrolases"/>
    <property type="match status" value="1"/>
</dbReference>
<dbReference type="InterPro" id="IPR052920">
    <property type="entry name" value="DNA-binding_regulatory"/>
</dbReference>
<dbReference type="Pfam" id="PF12146">
    <property type="entry name" value="Hydrolase_4"/>
    <property type="match status" value="1"/>
</dbReference>
<evidence type="ECO:0000313" key="3">
    <source>
        <dbReference type="EMBL" id="CAE6968860.1"/>
    </source>
</evidence>
<proteinExistence type="predicted"/>
<keyword evidence="4" id="KW-1185">Reference proteome</keyword>
<name>A0A812I2M1_9DINO</name>
<evidence type="ECO:0000256" key="1">
    <source>
        <dbReference type="SAM" id="MobiDB-lite"/>
    </source>
</evidence>
<feature type="compositionally biased region" description="Polar residues" evidence="1">
    <location>
        <begin position="561"/>
        <end position="570"/>
    </location>
</feature>
<feature type="compositionally biased region" description="Polar residues" evidence="1">
    <location>
        <begin position="511"/>
        <end position="524"/>
    </location>
</feature>
<reference evidence="3" key="1">
    <citation type="submission" date="2021-02" db="EMBL/GenBank/DDBJ databases">
        <authorList>
            <person name="Dougan E. K."/>
            <person name="Rhodes N."/>
            <person name="Thang M."/>
            <person name="Chan C."/>
        </authorList>
    </citation>
    <scope>NUCLEOTIDE SEQUENCE</scope>
</reference>
<dbReference type="AlphaFoldDB" id="A0A812I2M1"/>
<accession>A0A812I2M1</accession>
<organism evidence="3 4">
    <name type="scientific">Symbiodinium natans</name>
    <dbReference type="NCBI Taxonomy" id="878477"/>
    <lineage>
        <taxon>Eukaryota</taxon>
        <taxon>Sar</taxon>
        <taxon>Alveolata</taxon>
        <taxon>Dinophyceae</taxon>
        <taxon>Suessiales</taxon>
        <taxon>Symbiodiniaceae</taxon>
        <taxon>Symbiodinium</taxon>
    </lineage>
</organism>
<dbReference type="OrthoDB" id="10249433at2759"/>
<sequence>MAEETDCLEMPGQPYALALWNLIIRPPRRRYDPQRLGPKRFRLWSCGVRREDIDLVSSRGMKLRCSHFLPDLPAGRAEPRPCVVYLHQNASCRLEAFQLVPLFLPLGISLFCFDFAGCGESDGDYISLGWFERDDLADCVKHLRDSGLVSSIGLWGRSMGAVTALLHADRDHSIAGMVLDSPFCNLRQLAGELAQSEYLSVKVPSWLLSGALALGRLRIKLLCSFDIDELSPIEHVGNSFIPALFLHGVDDDFIPPHHSQKLHEAYTGDKELEMIAGDHNTQRDIHVTRKSVYFLVQALRCNLPPLQGEGSIASLLGFDAGEVDSCIDRKVLSTRVQAEAARLLATSCPERRGLRLRDAQRIALSVRLEVAMQLCEDAAEAGYCFGLLPQASDYGGANRPPVVIFALTSPKGLCVTQVVEGTGVEILAQVDQPIDIGVPVLLIAELIDNSNHESYFAPQQPTTLRLSLGTGGAEINLVLSEEYKRDGFCWPITCGGQAELYDLDLKDPVSHTSTRDVQTANSGTSSGQERRLGRRSRRPSHSSTEPDTRGVQSPPPEPPTQEVTSCCRQS</sequence>
<dbReference type="Gene3D" id="3.40.50.1820">
    <property type="entry name" value="alpha/beta hydrolase"/>
    <property type="match status" value="1"/>
</dbReference>
<feature type="domain" description="Serine aminopeptidase S33" evidence="2">
    <location>
        <begin position="78"/>
        <end position="207"/>
    </location>
</feature>
<dbReference type="PANTHER" id="PTHR43358">
    <property type="entry name" value="ALPHA/BETA-HYDROLASE"/>
    <property type="match status" value="1"/>
</dbReference>